<dbReference type="EMBL" id="CAUYUJ010015527">
    <property type="protein sequence ID" value="CAK0855193.1"/>
    <property type="molecule type" value="Genomic_DNA"/>
</dbReference>
<organism evidence="3 4">
    <name type="scientific">Prorocentrum cordatum</name>
    <dbReference type="NCBI Taxonomy" id="2364126"/>
    <lineage>
        <taxon>Eukaryota</taxon>
        <taxon>Sar</taxon>
        <taxon>Alveolata</taxon>
        <taxon>Dinophyceae</taxon>
        <taxon>Prorocentrales</taxon>
        <taxon>Prorocentraceae</taxon>
        <taxon>Prorocentrum</taxon>
    </lineage>
</organism>
<gene>
    <name evidence="3" type="ORF">PCOR1329_LOCUS45998</name>
</gene>
<name>A0ABN9U9A2_9DINO</name>
<protein>
    <submittedName>
        <fullName evidence="3">Uncharacterized protein</fullName>
    </submittedName>
</protein>
<keyword evidence="2" id="KW-0812">Transmembrane</keyword>
<keyword evidence="4" id="KW-1185">Reference proteome</keyword>
<accession>A0ABN9U9A2</accession>
<feature type="transmembrane region" description="Helical" evidence="2">
    <location>
        <begin position="64"/>
        <end position="83"/>
    </location>
</feature>
<proteinExistence type="predicted"/>
<feature type="transmembrane region" description="Helical" evidence="2">
    <location>
        <begin position="382"/>
        <end position="405"/>
    </location>
</feature>
<feature type="region of interest" description="Disordered" evidence="1">
    <location>
        <begin position="444"/>
        <end position="486"/>
    </location>
</feature>
<evidence type="ECO:0000313" key="3">
    <source>
        <dbReference type="EMBL" id="CAK0855193.1"/>
    </source>
</evidence>
<keyword evidence="2" id="KW-1133">Transmembrane helix</keyword>
<evidence type="ECO:0000256" key="1">
    <source>
        <dbReference type="SAM" id="MobiDB-lite"/>
    </source>
</evidence>
<feature type="transmembrane region" description="Helical" evidence="2">
    <location>
        <begin position="356"/>
        <end position="376"/>
    </location>
</feature>
<evidence type="ECO:0000256" key="2">
    <source>
        <dbReference type="SAM" id="Phobius"/>
    </source>
</evidence>
<sequence>MVLGWLGTLAADTISHVAGESPVVFAEKEFDRFMKSYEFAIEAQKLKREDVRDLVELIVSRMDMYHLVGALLLEFCIAFYGEFKLLEEEYMEEPCFILEIFLLSNICAIGYLLFAVWLSLHASVAAHAIGVEFLLDSSRLTIPSPENLKSMRQSTSLFRNIYHMFTDAAQPGGAQRVGQRYRAGSVSASAATLPGLPEESAALDIIRPHTETSHIQGQGLALKAGPGKLPLALDNALDTMEHRHNFAQSHRCWLRFDAYSRVCMALGINQMLQALSYFIVGPVQRKRPSAALISLCAVQAIALLLLKLDLRNTEADPNRNPQADPDDTDDSDDSNASKSFLNVGSKDVSVASYRDLLLTLSTFTLAPLWTTLALWANRFTMHVTLLSVSVTPCFFLHAMWLFLVLKTITPNQGDLLPQRLRTVGYLDIFTKDIQDDRLNTAAAAASAGGGRRRGGSGSDEDSPESMRPLRTYSTWQPGGAKHTSHSAEKVPWQVVNRFTLTVIWMWLVGGIVHFVHTLWPNLEEYEEDIEEEHKEMELEMEGHARRLTAAWLEPASFFEVTALHCNSSHVSFSSPWALHSAQRLADDVELGPLVESHGLAAHSVMCRESGSCDALVAYPGGLNFEGSSSWQLESMGYSYSDGDFNQPIEVPQAWRMATGAWLPCGDPRCDAALLAGWDGTRIVVADLRRGSSGGAWTIEPRFAVRPGSGELSCRASGGAELAGADGAACNESEPGDYGDVQAMQLSVQGACQTLTVLRKGMLDGWDLHGGRKIGSWRVNSTLQTTMCHDGRHLLLAHPGDEAGPVVEAIPLPAALANCPASRRVDEAENGVELTNESVAKLGRPERFLNV</sequence>
<keyword evidence="2" id="KW-0472">Membrane</keyword>
<comment type="caution">
    <text evidence="3">The sequence shown here is derived from an EMBL/GenBank/DDBJ whole genome shotgun (WGS) entry which is preliminary data.</text>
</comment>
<feature type="compositionally biased region" description="Acidic residues" evidence="1">
    <location>
        <begin position="324"/>
        <end position="333"/>
    </location>
</feature>
<dbReference type="Proteomes" id="UP001189429">
    <property type="component" value="Unassembled WGS sequence"/>
</dbReference>
<feature type="transmembrane region" description="Helical" evidence="2">
    <location>
        <begin position="95"/>
        <end position="118"/>
    </location>
</feature>
<reference evidence="3" key="1">
    <citation type="submission" date="2023-10" db="EMBL/GenBank/DDBJ databases">
        <authorList>
            <person name="Chen Y."/>
            <person name="Shah S."/>
            <person name="Dougan E. K."/>
            <person name="Thang M."/>
            <person name="Chan C."/>
        </authorList>
    </citation>
    <scope>NUCLEOTIDE SEQUENCE [LARGE SCALE GENOMIC DNA]</scope>
</reference>
<feature type="region of interest" description="Disordered" evidence="1">
    <location>
        <begin position="315"/>
        <end position="335"/>
    </location>
</feature>
<feature type="transmembrane region" description="Helical" evidence="2">
    <location>
        <begin position="498"/>
        <end position="519"/>
    </location>
</feature>
<evidence type="ECO:0000313" key="4">
    <source>
        <dbReference type="Proteomes" id="UP001189429"/>
    </source>
</evidence>